<name>A0A8S1Y206_9CILI</name>
<reference evidence="2" key="1">
    <citation type="submission" date="2021-01" db="EMBL/GenBank/DDBJ databases">
        <authorList>
            <consortium name="Genoscope - CEA"/>
            <person name="William W."/>
        </authorList>
    </citation>
    <scope>NUCLEOTIDE SEQUENCE</scope>
</reference>
<dbReference type="AlphaFoldDB" id="A0A8S1Y206"/>
<evidence type="ECO:0000313" key="2">
    <source>
        <dbReference type="EMBL" id="CAD8207257.1"/>
    </source>
</evidence>
<keyword evidence="1" id="KW-0472">Membrane</keyword>
<keyword evidence="3" id="KW-1185">Reference proteome</keyword>
<dbReference type="OrthoDB" id="6252103at2759"/>
<dbReference type="Proteomes" id="UP000689195">
    <property type="component" value="Unassembled WGS sequence"/>
</dbReference>
<sequence>MNQQTSLNRYFYQLLEDRSVRQYDSCDSIDINKEKNTLIASVKTLKRFVQSRLEKNFDVIYFKYEETKEFNQGLLTEIQDFHLRYFSRMNIYSSNHIVQQIKYSFIKKDYEESFIIIMNIFKIECIIIIVVIGDHKSYVKSLKRRQSYIITLIFHPTIKIMFISACNELYNSSNTLVQCWQNNRN</sequence>
<keyword evidence="1" id="KW-0812">Transmembrane</keyword>
<evidence type="ECO:0000256" key="1">
    <source>
        <dbReference type="SAM" id="Phobius"/>
    </source>
</evidence>
<keyword evidence="1" id="KW-1133">Transmembrane helix</keyword>
<gene>
    <name evidence="2" type="ORF">PPENT_87.1.T1460131</name>
</gene>
<dbReference type="EMBL" id="CAJJDO010000146">
    <property type="protein sequence ID" value="CAD8207257.1"/>
    <property type="molecule type" value="Genomic_DNA"/>
</dbReference>
<proteinExistence type="predicted"/>
<feature type="transmembrane region" description="Helical" evidence="1">
    <location>
        <begin position="114"/>
        <end position="135"/>
    </location>
</feature>
<protein>
    <submittedName>
        <fullName evidence="2">Uncharacterized protein</fullName>
    </submittedName>
</protein>
<feature type="transmembrane region" description="Helical" evidence="1">
    <location>
        <begin position="147"/>
        <end position="165"/>
    </location>
</feature>
<organism evidence="2 3">
    <name type="scientific">Paramecium pentaurelia</name>
    <dbReference type="NCBI Taxonomy" id="43138"/>
    <lineage>
        <taxon>Eukaryota</taxon>
        <taxon>Sar</taxon>
        <taxon>Alveolata</taxon>
        <taxon>Ciliophora</taxon>
        <taxon>Intramacronucleata</taxon>
        <taxon>Oligohymenophorea</taxon>
        <taxon>Peniculida</taxon>
        <taxon>Parameciidae</taxon>
        <taxon>Paramecium</taxon>
    </lineage>
</organism>
<comment type="caution">
    <text evidence="2">The sequence shown here is derived from an EMBL/GenBank/DDBJ whole genome shotgun (WGS) entry which is preliminary data.</text>
</comment>
<accession>A0A8S1Y206</accession>
<evidence type="ECO:0000313" key="3">
    <source>
        <dbReference type="Proteomes" id="UP000689195"/>
    </source>
</evidence>